<evidence type="ECO:0000313" key="7">
    <source>
        <dbReference type="EMBL" id="RWS17979.1"/>
    </source>
</evidence>
<evidence type="ECO:0000256" key="1">
    <source>
        <dbReference type="ARBA" id="ARBA00022553"/>
    </source>
</evidence>
<evidence type="ECO:0000313" key="8">
    <source>
        <dbReference type="EMBL" id="RWS17981.1"/>
    </source>
</evidence>
<dbReference type="GO" id="GO:0014069">
    <property type="term" value="C:postsynaptic density"/>
    <property type="evidence" value="ECO:0007669"/>
    <property type="project" value="TreeGrafter"/>
</dbReference>
<comment type="caution">
    <text evidence="6">The sequence shown here is derived from an EMBL/GenBank/DDBJ whole genome shotgun (WGS) entry which is preliminary data.</text>
</comment>
<dbReference type="GO" id="GO:0015629">
    <property type="term" value="C:actin cytoskeleton"/>
    <property type="evidence" value="ECO:0007669"/>
    <property type="project" value="TreeGrafter"/>
</dbReference>
<dbReference type="Proteomes" id="UP000285301">
    <property type="component" value="Unassembled WGS sequence"/>
</dbReference>
<feature type="coiled-coil region" evidence="3">
    <location>
        <begin position="123"/>
        <end position="189"/>
    </location>
</feature>
<name>A0A3S3PLU0_9ACAR</name>
<sequence>MLCDLLPFLRIKVNDQIIEVDGKSLVGVTQAYAASVLRGTQGKVSFVIGREKDAENSEIAQLIMQSIQAEKQRESEQQAPYRDLPQSPDPETEPELDENEGEAPAYNFGEEANDEFVCSTKEEKEEIDDIETLKKEVIEWQQKYLQIKDELMKLKEKTETKFSEMQKQLEEVQNQLREKERLLQSYNANCS</sequence>
<reference evidence="6" key="2">
    <citation type="submission" date="2018-11" db="EMBL/GenBank/DDBJ databases">
        <title>Trombidioid mite genomics.</title>
        <authorList>
            <person name="Dong X."/>
        </authorList>
    </citation>
    <scope>NUCLEOTIDE SEQUENCE</scope>
    <source>
        <strain evidence="6">UoL-WK</strain>
    </source>
</reference>
<feature type="domain" description="PDZ" evidence="5">
    <location>
        <begin position="10"/>
        <end position="52"/>
    </location>
</feature>
<accession>A0A3S3PLU0</accession>
<evidence type="ECO:0000256" key="2">
    <source>
        <dbReference type="ARBA" id="ARBA00023054"/>
    </source>
</evidence>
<evidence type="ECO:0000256" key="4">
    <source>
        <dbReference type="SAM" id="MobiDB-lite"/>
    </source>
</evidence>
<dbReference type="AlphaFoldDB" id="A0A3S3PLU0"/>
<dbReference type="PROSITE" id="PS50106">
    <property type="entry name" value="PDZ"/>
    <property type="match status" value="1"/>
</dbReference>
<organism evidence="6 9">
    <name type="scientific">Dinothrombium tinctorium</name>
    <dbReference type="NCBI Taxonomy" id="1965070"/>
    <lineage>
        <taxon>Eukaryota</taxon>
        <taxon>Metazoa</taxon>
        <taxon>Ecdysozoa</taxon>
        <taxon>Arthropoda</taxon>
        <taxon>Chelicerata</taxon>
        <taxon>Arachnida</taxon>
        <taxon>Acari</taxon>
        <taxon>Acariformes</taxon>
        <taxon>Trombidiformes</taxon>
        <taxon>Prostigmata</taxon>
        <taxon>Anystina</taxon>
        <taxon>Parasitengona</taxon>
        <taxon>Trombidioidea</taxon>
        <taxon>Trombidiidae</taxon>
        <taxon>Dinothrombium</taxon>
    </lineage>
</organism>
<gene>
    <name evidence="6" type="ORF">B4U79_01252</name>
    <name evidence="8" type="ORF">B4U79_13568</name>
    <name evidence="7" type="ORF">B4U79_15568</name>
</gene>
<protein>
    <recommendedName>
        <fullName evidence="5">PDZ domain-containing protein</fullName>
    </recommendedName>
</protein>
<dbReference type="EMBL" id="NCKU01000012">
    <property type="protein sequence ID" value="RWS17979.1"/>
    <property type="molecule type" value="Genomic_DNA"/>
</dbReference>
<proteinExistence type="predicted"/>
<dbReference type="GO" id="GO:0007015">
    <property type="term" value="P:actin filament organization"/>
    <property type="evidence" value="ECO:0007669"/>
    <property type="project" value="TreeGrafter"/>
</dbReference>
<dbReference type="GO" id="GO:0005737">
    <property type="term" value="C:cytoplasm"/>
    <property type="evidence" value="ECO:0007669"/>
    <property type="project" value="TreeGrafter"/>
</dbReference>
<dbReference type="InterPro" id="IPR036034">
    <property type="entry name" value="PDZ_sf"/>
</dbReference>
<dbReference type="OrthoDB" id="62701at2759"/>
<keyword evidence="1" id="KW-0597">Phosphoprotein</keyword>
<evidence type="ECO:0000313" key="6">
    <source>
        <dbReference type="EMBL" id="RWS17974.1"/>
    </source>
</evidence>
<dbReference type="PANTHER" id="PTHR16154:SF6">
    <property type="entry name" value="SPINOPHILIN, ISOFORM J"/>
    <property type="match status" value="1"/>
</dbReference>
<dbReference type="SUPFAM" id="SSF50156">
    <property type="entry name" value="PDZ domain-like"/>
    <property type="match status" value="1"/>
</dbReference>
<dbReference type="EMBL" id="NCKU01000011">
    <property type="protein sequence ID" value="RWS17981.1"/>
    <property type="molecule type" value="Genomic_DNA"/>
</dbReference>
<evidence type="ECO:0000313" key="9">
    <source>
        <dbReference type="Proteomes" id="UP000285301"/>
    </source>
</evidence>
<feature type="region of interest" description="Disordered" evidence="4">
    <location>
        <begin position="67"/>
        <end position="115"/>
    </location>
</feature>
<dbReference type="PANTHER" id="PTHR16154">
    <property type="entry name" value="NEURABIN"/>
    <property type="match status" value="1"/>
</dbReference>
<dbReference type="InterPro" id="IPR043446">
    <property type="entry name" value="Neurabin-like"/>
</dbReference>
<dbReference type="Gene3D" id="2.30.42.10">
    <property type="match status" value="1"/>
</dbReference>
<feature type="compositionally biased region" description="Acidic residues" evidence="4">
    <location>
        <begin position="90"/>
        <end position="101"/>
    </location>
</feature>
<reference evidence="6 9" key="1">
    <citation type="journal article" date="2018" name="Gigascience">
        <title>Genomes of trombidid mites reveal novel predicted allergens and laterally-transferred genes associated with secondary metabolism.</title>
        <authorList>
            <person name="Dong X."/>
            <person name="Chaisiri K."/>
            <person name="Xia D."/>
            <person name="Armstrong S.D."/>
            <person name="Fang Y."/>
            <person name="Donnelly M.J."/>
            <person name="Kadowaki T."/>
            <person name="McGarry J.W."/>
            <person name="Darby A.C."/>
            <person name="Makepeace B.L."/>
        </authorList>
    </citation>
    <scope>NUCLEOTIDE SEQUENCE [LARGE SCALE GENOMIC DNA]</scope>
    <source>
        <strain evidence="6">UoL-WK</strain>
    </source>
</reference>
<dbReference type="InterPro" id="IPR001478">
    <property type="entry name" value="PDZ"/>
</dbReference>
<keyword evidence="9" id="KW-1185">Reference proteome</keyword>
<keyword evidence="2 3" id="KW-0175">Coiled coil</keyword>
<dbReference type="Pfam" id="PF00595">
    <property type="entry name" value="PDZ"/>
    <property type="match status" value="1"/>
</dbReference>
<dbReference type="STRING" id="1965070.A0A3S3PLU0"/>
<dbReference type="GO" id="GO:0030425">
    <property type="term" value="C:dendrite"/>
    <property type="evidence" value="ECO:0007669"/>
    <property type="project" value="TreeGrafter"/>
</dbReference>
<evidence type="ECO:0000256" key="3">
    <source>
        <dbReference type="SAM" id="Coils"/>
    </source>
</evidence>
<evidence type="ECO:0000259" key="5">
    <source>
        <dbReference type="PROSITE" id="PS50106"/>
    </source>
</evidence>
<dbReference type="GO" id="GO:0019722">
    <property type="term" value="P:calcium-mediated signaling"/>
    <property type="evidence" value="ECO:0007669"/>
    <property type="project" value="TreeGrafter"/>
</dbReference>
<dbReference type="GO" id="GO:0031175">
    <property type="term" value="P:neuron projection development"/>
    <property type="evidence" value="ECO:0007669"/>
    <property type="project" value="TreeGrafter"/>
</dbReference>
<dbReference type="GO" id="GO:0051015">
    <property type="term" value="F:actin filament binding"/>
    <property type="evidence" value="ECO:0007669"/>
    <property type="project" value="TreeGrafter"/>
</dbReference>
<dbReference type="EMBL" id="NCKU01000013">
    <property type="protein sequence ID" value="RWS17974.1"/>
    <property type="molecule type" value="Genomic_DNA"/>
</dbReference>